<sequence length="200" mass="22892">MGLVVFGAMALYFLLSIAVVIGAIVHARKRGRSAAHWGSGAALVMYMLVFWDHIPTVVAHRYYCEKDAGFWVYETLDQWKKENPGVMETLVANKEAPSRDEMFDGGRGTTTTYFINDRFNWLVRVNGPSFPNRWRHEQEVVDGKTGEVLARYIDFSTAQGAYGAGWYGWKFWLRSGHCSGGERNDSRMWQFTKQFKGIEK</sequence>
<keyword evidence="1" id="KW-0812">Transmembrane</keyword>
<name>A0A497XMJ6_9PROT</name>
<dbReference type="Proteomes" id="UP000268908">
    <property type="component" value="Unassembled WGS sequence"/>
</dbReference>
<reference evidence="2 3" key="1">
    <citation type="submission" date="2018-10" db="EMBL/GenBank/DDBJ databases">
        <title>Genomic Encyclopedia of Type Strains, Phase IV (KMG-IV): sequencing the most valuable type-strain genomes for metagenomic binning, comparative biology and taxonomic classification.</title>
        <authorList>
            <person name="Goeker M."/>
        </authorList>
    </citation>
    <scope>NUCLEOTIDE SEQUENCE [LARGE SCALE GENOMIC DNA]</scope>
    <source>
        <strain evidence="2 3">DSM 26916</strain>
    </source>
</reference>
<comment type="caution">
    <text evidence="2">The sequence shown here is derived from an EMBL/GenBank/DDBJ whole genome shotgun (WGS) entry which is preliminary data.</text>
</comment>
<gene>
    <name evidence="2" type="ORF">DFR35_0007</name>
</gene>
<evidence type="ECO:0000256" key="1">
    <source>
        <dbReference type="SAM" id="Phobius"/>
    </source>
</evidence>
<protein>
    <submittedName>
        <fullName evidence="2">Uncharacterized protein</fullName>
    </submittedName>
</protein>
<feature type="transmembrane region" description="Helical" evidence="1">
    <location>
        <begin position="6"/>
        <end position="27"/>
    </location>
</feature>
<keyword evidence="1" id="KW-0472">Membrane</keyword>
<dbReference type="EMBL" id="RCCI01000002">
    <property type="protein sequence ID" value="RLJ69169.1"/>
    <property type="molecule type" value="Genomic_DNA"/>
</dbReference>
<dbReference type="RefSeq" id="WP_121239458.1">
    <property type="nucleotide sequence ID" value="NZ_BHVV01000004.1"/>
</dbReference>
<feature type="transmembrane region" description="Helical" evidence="1">
    <location>
        <begin position="34"/>
        <end position="51"/>
    </location>
</feature>
<proteinExistence type="predicted"/>
<evidence type="ECO:0000313" key="3">
    <source>
        <dbReference type="Proteomes" id="UP000268908"/>
    </source>
</evidence>
<keyword evidence="3" id="KW-1185">Reference proteome</keyword>
<organism evidence="2 3">
    <name type="scientific">Sulfurisoma sediminicola</name>
    <dbReference type="NCBI Taxonomy" id="1381557"/>
    <lineage>
        <taxon>Bacteria</taxon>
        <taxon>Pseudomonadati</taxon>
        <taxon>Pseudomonadota</taxon>
        <taxon>Betaproteobacteria</taxon>
        <taxon>Nitrosomonadales</taxon>
        <taxon>Sterolibacteriaceae</taxon>
        <taxon>Sulfurisoma</taxon>
    </lineage>
</organism>
<evidence type="ECO:0000313" key="2">
    <source>
        <dbReference type="EMBL" id="RLJ69169.1"/>
    </source>
</evidence>
<dbReference type="OrthoDB" id="5511222at2"/>
<accession>A0A497XMJ6</accession>
<dbReference type="AlphaFoldDB" id="A0A497XMJ6"/>
<keyword evidence="1" id="KW-1133">Transmembrane helix</keyword>